<feature type="domain" description="Transposase IS701-like DDE" evidence="1">
    <location>
        <begin position="2"/>
        <end position="73"/>
    </location>
</feature>
<gene>
    <name evidence="2" type="ORF">GCM10017567_11950</name>
</gene>
<evidence type="ECO:0000259" key="1">
    <source>
        <dbReference type="Pfam" id="PF13546"/>
    </source>
</evidence>
<dbReference type="InterPro" id="IPR039365">
    <property type="entry name" value="IS701-like"/>
</dbReference>
<name>A0ABQ3K378_9PSEU</name>
<organism evidence="2 3">
    <name type="scientific">Amycolatopsis bullii</name>
    <dbReference type="NCBI Taxonomy" id="941987"/>
    <lineage>
        <taxon>Bacteria</taxon>
        <taxon>Bacillati</taxon>
        <taxon>Actinomycetota</taxon>
        <taxon>Actinomycetes</taxon>
        <taxon>Pseudonocardiales</taxon>
        <taxon>Pseudonocardiaceae</taxon>
        <taxon>Amycolatopsis</taxon>
    </lineage>
</organism>
<dbReference type="PANTHER" id="PTHR33627">
    <property type="entry name" value="TRANSPOSASE"/>
    <property type="match status" value="1"/>
</dbReference>
<dbReference type="RefSeq" id="WP_191307009.1">
    <property type="nucleotide sequence ID" value="NZ_BNAW01000003.1"/>
</dbReference>
<comment type="caution">
    <text evidence="2">The sequence shown here is derived from an EMBL/GenBank/DDBJ whole genome shotgun (WGS) entry which is preliminary data.</text>
</comment>
<evidence type="ECO:0000313" key="2">
    <source>
        <dbReference type="EMBL" id="GHF98775.1"/>
    </source>
</evidence>
<sequence length="73" mass="7794">MSTSPWDPVPVRERLARRMAAELAPEAVIFDDAGYLKSGRSSPCVARQYTGTAGKVTNCQVAVSLHLATETAS</sequence>
<dbReference type="Proteomes" id="UP000649955">
    <property type="component" value="Unassembled WGS sequence"/>
</dbReference>
<keyword evidence="3" id="KW-1185">Reference proteome</keyword>
<dbReference type="InterPro" id="IPR038721">
    <property type="entry name" value="IS701-like_DDE_dom"/>
</dbReference>
<protein>
    <recommendedName>
        <fullName evidence="1">Transposase IS701-like DDE domain-containing protein</fullName>
    </recommendedName>
</protein>
<accession>A0ABQ3K378</accession>
<evidence type="ECO:0000313" key="3">
    <source>
        <dbReference type="Proteomes" id="UP000649955"/>
    </source>
</evidence>
<reference evidence="3" key="1">
    <citation type="journal article" date="2019" name="Int. J. Syst. Evol. Microbiol.">
        <title>The Global Catalogue of Microorganisms (GCM) 10K type strain sequencing project: providing services to taxonomists for standard genome sequencing and annotation.</title>
        <authorList>
            <consortium name="The Broad Institute Genomics Platform"/>
            <consortium name="The Broad Institute Genome Sequencing Center for Infectious Disease"/>
            <person name="Wu L."/>
            <person name="Ma J."/>
        </authorList>
    </citation>
    <scope>NUCLEOTIDE SEQUENCE [LARGE SCALE GENOMIC DNA]</scope>
    <source>
        <strain evidence="3">CGMCC 4.7680</strain>
    </source>
</reference>
<proteinExistence type="predicted"/>
<dbReference type="EMBL" id="BNAW01000003">
    <property type="protein sequence ID" value="GHF98775.1"/>
    <property type="molecule type" value="Genomic_DNA"/>
</dbReference>
<dbReference type="Pfam" id="PF13546">
    <property type="entry name" value="DDE_5"/>
    <property type="match status" value="1"/>
</dbReference>
<dbReference type="PANTHER" id="PTHR33627:SF1">
    <property type="entry name" value="TRANSPOSASE"/>
    <property type="match status" value="1"/>
</dbReference>